<evidence type="ECO:0000313" key="8">
    <source>
        <dbReference type="Proteomes" id="UP000067626"/>
    </source>
</evidence>
<evidence type="ECO:0000259" key="5">
    <source>
        <dbReference type="PROSITE" id="PS50011"/>
    </source>
</evidence>
<dbReference type="Gene3D" id="1.10.510.10">
    <property type="entry name" value="Transferase(Phosphotransferase) domain 1"/>
    <property type="match status" value="1"/>
</dbReference>
<dbReference type="PROSITE" id="PS00109">
    <property type="entry name" value="PROTEIN_KINASE_TYR"/>
    <property type="match status" value="1"/>
</dbReference>
<dbReference type="KEGG" id="ccro:CMC5_075170"/>
<protein>
    <recommendedName>
        <fullName evidence="2">histidine kinase</fullName>
        <ecNumber evidence="2">2.7.13.3</ecNumber>
    </recommendedName>
</protein>
<dbReference type="PROSITE" id="PS50011">
    <property type="entry name" value="PROTEIN_KINASE_DOM"/>
    <property type="match status" value="1"/>
</dbReference>
<dbReference type="InterPro" id="IPR036890">
    <property type="entry name" value="HATPase_C_sf"/>
</dbReference>
<dbReference type="InterPro" id="IPR053159">
    <property type="entry name" value="Hybrid_Histidine_Kinase"/>
</dbReference>
<dbReference type="Gene3D" id="3.30.565.10">
    <property type="entry name" value="Histidine kinase-like ATPase, C-terminal domain"/>
    <property type="match status" value="1"/>
</dbReference>
<dbReference type="Gene3D" id="1.10.287.130">
    <property type="match status" value="1"/>
</dbReference>
<feature type="domain" description="Protein kinase" evidence="5">
    <location>
        <begin position="7"/>
        <end position="267"/>
    </location>
</feature>
<dbReference type="Pfam" id="PF13191">
    <property type="entry name" value="AAA_16"/>
    <property type="match status" value="1"/>
</dbReference>
<dbReference type="Pfam" id="PF00069">
    <property type="entry name" value="Pkinase"/>
    <property type="match status" value="1"/>
</dbReference>
<dbReference type="PANTHER" id="PTHR43642:SF1">
    <property type="entry name" value="HYBRID SIGNAL TRANSDUCTION HISTIDINE KINASE G"/>
    <property type="match status" value="1"/>
</dbReference>
<keyword evidence="3" id="KW-0597">Phosphoprotein</keyword>
<dbReference type="PROSITE" id="PS50109">
    <property type="entry name" value="HIS_KIN"/>
    <property type="match status" value="1"/>
</dbReference>
<dbReference type="SMART" id="SM00065">
    <property type="entry name" value="GAF"/>
    <property type="match status" value="1"/>
</dbReference>
<dbReference type="GO" id="GO:0005524">
    <property type="term" value="F:ATP binding"/>
    <property type="evidence" value="ECO:0007669"/>
    <property type="project" value="InterPro"/>
</dbReference>
<feature type="region of interest" description="Disordered" evidence="4">
    <location>
        <begin position="1782"/>
        <end position="1822"/>
    </location>
</feature>
<dbReference type="SUPFAM" id="SSF52540">
    <property type="entry name" value="P-loop containing nucleoside triphosphate hydrolases"/>
    <property type="match status" value="1"/>
</dbReference>
<dbReference type="InterPro" id="IPR003661">
    <property type="entry name" value="HisK_dim/P_dom"/>
</dbReference>
<proteinExistence type="predicted"/>
<keyword evidence="8" id="KW-1185">Reference proteome</keyword>
<feature type="domain" description="Histidine kinase" evidence="6">
    <location>
        <begin position="1546"/>
        <end position="1789"/>
    </location>
</feature>
<dbReference type="SUPFAM" id="SSF47384">
    <property type="entry name" value="Homodimeric domain of signal transducing histidine kinase"/>
    <property type="match status" value="1"/>
</dbReference>
<evidence type="ECO:0000256" key="3">
    <source>
        <dbReference type="ARBA" id="ARBA00022553"/>
    </source>
</evidence>
<evidence type="ECO:0000256" key="4">
    <source>
        <dbReference type="SAM" id="MobiDB-lite"/>
    </source>
</evidence>
<dbReference type="InterPro" id="IPR003018">
    <property type="entry name" value="GAF"/>
</dbReference>
<evidence type="ECO:0000313" key="7">
    <source>
        <dbReference type="EMBL" id="AKT43285.1"/>
    </source>
</evidence>
<evidence type="ECO:0000256" key="2">
    <source>
        <dbReference type="ARBA" id="ARBA00012438"/>
    </source>
</evidence>
<dbReference type="OrthoDB" id="5521237at2"/>
<dbReference type="GO" id="GO:0000155">
    <property type="term" value="F:phosphorelay sensor kinase activity"/>
    <property type="evidence" value="ECO:0007669"/>
    <property type="project" value="InterPro"/>
</dbReference>
<dbReference type="InterPro" id="IPR041664">
    <property type="entry name" value="AAA_16"/>
</dbReference>
<dbReference type="Pfam" id="PF02518">
    <property type="entry name" value="HATPase_c"/>
    <property type="match status" value="1"/>
</dbReference>
<dbReference type="CDD" id="cd14014">
    <property type="entry name" value="STKc_PknB_like"/>
    <property type="match status" value="1"/>
</dbReference>
<dbReference type="SUPFAM" id="SSF55781">
    <property type="entry name" value="GAF domain-like"/>
    <property type="match status" value="1"/>
</dbReference>
<dbReference type="SUPFAM" id="SSF56112">
    <property type="entry name" value="Protein kinase-like (PK-like)"/>
    <property type="match status" value="1"/>
</dbReference>
<dbReference type="InterPro" id="IPR005467">
    <property type="entry name" value="His_kinase_dom"/>
</dbReference>
<dbReference type="Proteomes" id="UP000067626">
    <property type="component" value="Chromosome"/>
</dbReference>
<dbReference type="PATRIC" id="fig|52.7.peg.8263"/>
<name>A0A0K1EQT2_CHOCO</name>
<reference evidence="7 8" key="1">
    <citation type="submission" date="2015-07" db="EMBL/GenBank/DDBJ databases">
        <title>Genome analysis of myxobacterium Chondromyces crocatus Cm c5 reveals a high potential for natural compound synthesis and the genetic basis for the loss of fruiting body formation.</title>
        <authorList>
            <person name="Zaburannyi N."/>
            <person name="Bunk B."/>
            <person name="Maier J."/>
            <person name="Overmann J."/>
            <person name="Mueller R."/>
        </authorList>
    </citation>
    <scope>NUCLEOTIDE SEQUENCE [LARGE SCALE GENOMIC DNA]</scope>
    <source>
        <strain evidence="7 8">Cm c5</strain>
    </source>
</reference>
<dbReference type="STRING" id="52.CMC5_075170"/>
<dbReference type="InterPro" id="IPR027417">
    <property type="entry name" value="P-loop_NTPase"/>
</dbReference>
<dbReference type="PRINTS" id="PR00344">
    <property type="entry name" value="BCTRLSENSOR"/>
</dbReference>
<dbReference type="SMART" id="SM00220">
    <property type="entry name" value="S_TKc"/>
    <property type="match status" value="1"/>
</dbReference>
<dbReference type="SUPFAM" id="SSF55874">
    <property type="entry name" value="ATPase domain of HSP90 chaperone/DNA topoisomerase II/histidine kinase"/>
    <property type="match status" value="1"/>
</dbReference>
<dbReference type="Pfam" id="PF01590">
    <property type="entry name" value="GAF"/>
    <property type="match status" value="1"/>
</dbReference>
<gene>
    <name evidence="7" type="ORF">CMC5_075170</name>
</gene>
<dbReference type="InterPro" id="IPR000719">
    <property type="entry name" value="Prot_kinase_dom"/>
</dbReference>
<dbReference type="SMART" id="SM00387">
    <property type="entry name" value="HATPase_c"/>
    <property type="match status" value="1"/>
</dbReference>
<sequence>MLVLPGYTAIETLHESSQSLVYRARRGSDGQRVVFKVLHDEYPSASRLARFTREFEIARAVAGDGVIEAFSLERYRNTALIRFEDFGGESLGRVLRARAMAPAEVCRVGARIAEILERVHACRVIHKDVSPGNVVYNADSGTLKLIDFGIAASLPREEAEAALPQALEGTLAYIAPEQTGRMNRGVDCRADLYSLGATLYHLCTGRPPFRSEDALELIHAHIARVPEAPTALDAAIPASLSCVLLKLLAKAAEERYQSAAGVRADLLRCLDGIERGEVGVFTLGRHDGSERLLIPERLYGRERVLEELLAAVERTADGGSVELVLLPGAAGVGKSSLMLELQRPIVARQGHHAVGKFDQLRRDIPNSALLQGLRQLLRQVLTAGDTELAAYRQAVAVAVGEMAGVVLGVLPEAAPLFERPGAVPVPELPPLEAQRRFHRALTGFIGALVSTLHPLVLVIDDLHWADGASLKLLEHLVTSGELHHTLIVGAYRDNEVDAAHPLALFVRALEAVGAPLSSLEVEPLGREHVAALVADALHCPVQESAPLASLCAEKTAGNPFFLGRFLETLHAEGLLGFDREAGVWRFDLGEILRVGITENVVELMAERMRKLPEASQDALRLAACVGGTFALSTLSVVSRRRCTEVARALWPALEAGVIVPLDAAYKFADSTDACDVRYRFAHDRVQQAAYSLIAPEGRVDAHVQIGRLLRAGLASNGKAERGKKLFEVVGHLNLGRVRLEVQEERCELARLNLEAGRKACAAGAYEQARGFFDIGLELLGVQAWAGHYAWWLELSLAAASTAYLTGDHERMEQLVGDVLQFGDTLLDRVRAEEVRIQAYVHQGREQDSLRVGLAALASLGVSLPARHGRLAAGVALLRLRGLLVGRRVEDFAALPPMRDPERLAAMRLFALTSGPVYNTAVELAPYHALEHLRSTLDHGSAPESVSAYLNAAFLCGGVLGDVGMADRLAQLALHLTQHAALQPLRARSIFMAHCFVSPWCRPLRETLDPALEGYQSGLASGDLEYAYYCALLFVGHGFYAGLPLESLDRSAVAFGQAMRRIGDPYVLRRLQLLQQPIQNLMGKAVDPRLLSGAICSEDELLSAARARGDRYTEASFHVMKLILCTLFGDHAEALRHAALAERGEQHMLATENVAQLHIYRALAELGTLGVPKRGERSPSRWLAASVAPRALLRVRGALARLRGWARRAPSNHAPWVALVEAEFARVMGDRGSARAHYDKAMGLAREHGSLLVEALAGEYAARFYVSTEAPHLVEVYAREAHHAYQRWGAEAKARELEVRYPFVLERHGAGKEGSLSGLNGMTSTTTTTTSKREDELDLVSLLKASQALSGEIVLDDLLRRMMQTLLEAAGARRGLLVVDGNKEEGSLVVEADIAAGEAQVVRGSSLDGRSDVALSVVRYVERTRETVVLADAAVSGTFQQDPSVVARRLRSVLCMPVLRQQRRVGLLYLENGLASNVFTPSRCKVLEMLAAQAAISLENAQLYETLDNRVKARTLELSEALVSLREAQRQLVLQEKLASLGMLTSGIAHEIKNPLNFVINFADVSVEMIDELAGQVDMLGAHVAPDVAASFSALTTDLHQNVTRIGEHGRRADRIVRAMLEHSRSRVGEAREVELGKLLREYTAAALQAQPSCPPLSVRWELDPSLRSVRLVPEEIGRVILNLVSNAIYALEARRRAEGPDYTPSLRVSSCDRGDQVEIRVCDNGGGIPGEIRDKVFNPFFTTKPTGVGTGLGLSISYDIVVQGHGGTMALESKEGEFTELTVRLPKRRRSSLASSSSASTRPSEPCDPLDGLPGSSADTPA</sequence>
<dbReference type="Gene3D" id="3.30.450.40">
    <property type="match status" value="1"/>
</dbReference>
<dbReference type="CDD" id="cd00082">
    <property type="entry name" value="HisKA"/>
    <property type="match status" value="1"/>
</dbReference>
<dbReference type="EMBL" id="CP012159">
    <property type="protein sequence ID" value="AKT43285.1"/>
    <property type="molecule type" value="Genomic_DNA"/>
</dbReference>
<feature type="compositionally biased region" description="Low complexity" evidence="4">
    <location>
        <begin position="1792"/>
        <end position="1804"/>
    </location>
</feature>
<dbReference type="InterPro" id="IPR011009">
    <property type="entry name" value="Kinase-like_dom_sf"/>
</dbReference>
<dbReference type="SMART" id="SM00388">
    <property type="entry name" value="HisKA"/>
    <property type="match status" value="1"/>
</dbReference>
<dbReference type="PANTHER" id="PTHR43642">
    <property type="entry name" value="HYBRID SIGNAL TRANSDUCTION HISTIDINE KINASE G"/>
    <property type="match status" value="1"/>
</dbReference>
<accession>A0A0K1EQT2</accession>
<dbReference type="Gene3D" id="3.40.50.300">
    <property type="entry name" value="P-loop containing nucleotide triphosphate hydrolases"/>
    <property type="match status" value="1"/>
</dbReference>
<comment type="catalytic activity">
    <reaction evidence="1">
        <text>ATP + protein L-histidine = ADP + protein N-phospho-L-histidine.</text>
        <dbReference type="EC" id="2.7.13.3"/>
    </reaction>
</comment>
<dbReference type="EC" id="2.7.13.3" evidence="2"/>
<evidence type="ECO:0000259" key="6">
    <source>
        <dbReference type="PROSITE" id="PS50109"/>
    </source>
</evidence>
<dbReference type="InterPro" id="IPR029016">
    <property type="entry name" value="GAF-like_dom_sf"/>
</dbReference>
<dbReference type="InterPro" id="IPR004358">
    <property type="entry name" value="Sig_transdc_His_kin-like_C"/>
</dbReference>
<dbReference type="InterPro" id="IPR036097">
    <property type="entry name" value="HisK_dim/P_sf"/>
</dbReference>
<dbReference type="InterPro" id="IPR003594">
    <property type="entry name" value="HATPase_dom"/>
</dbReference>
<organism evidence="7 8">
    <name type="scientific">Chondromyces crocatus</name>
    <dbReference type="NCBI Taxonomy" id="52"/>
    <lineage>
        <taxon>Bacteria</taxon>
        <taxon>Pseudomonadati</taxon>
        <taxon>Myxococcota</taxon>
        <taxon>Polyangia</taxon>
        <taxon>Polyangiales</taxon>
        <taxon>Polyangiaceae</taxon>
        <taxon>Chondromyces</taxon>
    </lineage>
</organism>
<dbReference type="RefSeq" id="WP_050434775.1">
    <property type="nucleotide sequence ID" value="NZ_CP012159.1"/>
</dbReference>
<dbReference type="InterPro" id="IPR008266">
    <property type="entry name" value="Tyr_kinase_AS"/>
</dbReference>
<evidence type="ECO:0000256" key="1">
    <source>
        <dbReference type="ARBA" id="ARBA00000085"/>
    </source>
</evidence>